<protein>
    <submittedName>
        <fullName evidence="1">Uncharacterized protein</fullName>
    </submittedName>
</protein>
<evidence type="ECO:0000313" key="2">
    <source>
        <dbReference type="Proteomes" id="UP000777482"/>
    </source>
</evidence>
<dbReference type="AlphaFoldDB" id="A0A9P6VSH9"/>
<dbReference type="Proteomes" id="UP000777482">
    <property type="component" value="Unassembled WGS sequence"/>
</dbReference>
<keyword evidence="2" id="KW-1185">Reference proteome</keyword>
<evidence type="ECO:0000313" key="1">
    <source>
        <dbReference type="EMBL" id="KAG0654334.1"/>
    </source>
</evidence>
<proteinExistence type="predicted"/>
<gene>
    <name evidence="1" type="ORF">C6P46_001773</name>
</gene>
<reference evidence="1 2" key="1">
    <citation type="submission" date="2020-11" db="EMBL/GenBank/DDBJ databases">
        <title>Kefir isolates.</title>
        <authorList>
            <person name="Marcisauskas S."/>
            <person name="Kim Y."/>
            <person name="Blasche S."/>
        </authorList>
    </citation>
    <scope>NUCLEOTIDE SEQUENCE [LARGE SCALE GENOMIC DNA]</scope>
    <source>
        <strain evidence="1 2">KR</strain>
    </source>
</reference>
<accession>A0A9P6VSH9</accession>
<dbReference type="EMBL" id="PUHQ01000152">
    <property type="protein sequence ID" value="KAG0654334.1"/>
    <property type="molecule type" value="Genomic_DNA"/>
</dbReference>
<name>A0A9P6VSH9_RHOMI</name>
<organism evidence="1 2">
    <name type="scientific">Rhodotorula mucilaginosa</name>
    <name type="common">Yeast</name>
    <name type="synonym">Rhodotorula rubra</name>
    <dbReference type="NCBI Taxonomy" id="5537"/>
    <lineage>
        <taxon>Eukaryota</taxon>
        <taxon>Fungi</taxon>
        <taxon>Dikarya</taxon>
        <taxon>Basidiomycota</taxon>
        <taxon>Pucciniomycotina</taxon>
        <taxon>Microbotryomycetes</taxon>
        <taxon>Sporidiobolales</taxon>
        <taxon>Sporidiobolaceae</taxon>
        <taxon>Rhodotorula</taxon>
    </lineage>
</organism>
<comment type="caution">
    <text evidence="1">The sequence shown here is derived from an EMBL/GenBank/DDBJ whole genome shotgun (WGS) entry which is preliminary data.</text>
</comment>
<sequence>MDCFPDARNPLSCRRGLATSSSSTTALLESTHNPSGIAAAAALPNFYLETMLSKDLLPGKGRC</sequence>